<organism evidence="4 5">
    <name type="scientific">Raineya orbicola</name>
    <dbReference type="NCBI Taxonomy" id="2016530"/>
    <lineage>
        <taxon>Bacteria</taxon>
        <taxon>Pseudomonadati</taxon>
        <taxon>Bacteroidota</taxon>
        <taxon>Cytophagia</taxon>
        <taxon>Cytophagales</taxon>
        <taxon>Raineyaceae</taxon>
        <taxon>Raineya</taxon>
    </lineage>
</organism>
<dbReference type="AlphaFoldDB" id="A0A2N3IKT2"/>
<keyword evidence="1" id="KW-0143">Chaperone</keyword>
<dbReference type="InterPro" id="IPR011990">
    <property type="entry name" value="TPR-like_helical_dom_sf"/>
</dbReference>
<dbReference type="InterPro" id="IPR001623">
    <property type="entry name" value="DnaJ_domain"/>
</dbReference>
<dbReference type="SUPFAM" id="SSF48452">
    <property type="entry name" value="TPR-like"/>
    <property type="match status" value="1"/>
</dbReference>
<dbReference type="Proteomes" id="UP000233387">
    <property type="component" value="Unassembled WGS sequence"/>
</dbReference>
<dbReference type="EMBL" id="NKXO01000001">
    <property type="protein sequence ID" value="PKQ70935.1"/>
    <property type="molecule type" value="Genomic_DNA"/>
</dbReference>
<dbReference type="PRINTS" id="PR00625">
    <property type="entry name" value="JDOMAIN"/>
</dbReference>
<dbReference type="GO" id="GO:0051787">
    <property type="term" value="F:misfolded protein binding"/>
    <property type="evidence" value="ECO:0007669"/>
    <property type="project" value="TreeGrafter"/>
</dbReference>
<evidence type="ECO:0000256" key="2">
    <source>
        <dbReference type="SAM" id="Phobius"/>
    </source>
</evidence>
<evidence type="ECO:0000256" key="1">
    <source>
        <dbReference type="ARBA" id="ARBA00023186"/>
    </source>
</evidence>
<keyword evidence="5" id="KW-1185">Reference proteome</keyword>
<feature type="transmembrane region" description="Helical" evidence="2">
    <location>
        <begin position="124"/>
        <end position="142"/>
    </location>
</feature>
<gene>
    <name evidence="4" type="ORF">Rain11_0076</name>
</gene>
<dbReference type="Pfam" id="PF00226">
    <property type="entry name" value="DnaJ"/>
    <property type="match status" value="1"/>
</dbReference>
<dbReference type="InterPro" id="IPR036869">
    <property type="entry name" value="J_dom_sf"/>
</dbReference>
<reference evidence="4 5" key="1">
    <citation type="submission" date="2017-06" db="EMBL/GenBank/DDBJ databases">
        <title>Raineya orbicola gen. nov., sp. nov. a slightly thermophilic bacterium of the phylum Bacteroidetes and the description of Raineyaceae fam. nov.</title>
        <authorList>
            <person name="Albuquerque L."/>
            <person name="Polonia A.R.M."/>
            <person name="Barroso C."/>
            <person name="Froufe H.J.C."/>
            <person name="Lage O."/>
            <person name="Lobo-Da-Cunha A."/>
            <person name="Egas C."/>
            <person name="Da Costa M.S."/>
        </authorList>
    </citation>
    <scope>NUCLEOTIDE SEQUENCE [LARGE SCALE GENOMIC DNA]</scope>
    <source>
        <strain evidence="4 5">SPSPC-11</strain>
    </source>
</reference>
<dbReference type="Gene3D" id="1.25.40.10">
    <property type="entry name" value="Tetratricopeptide repeat domain"/>
    <property type="match status" value="1"/>
</dbReference>
<dbReference type="PROSITE" id="PS50076">
    <property type="entry name" value="DNAJ_2"/>
    <property type="match status" value="1"/>
</dbReference>
<dbReference type="OrthoDB" id="1495940at2"/>
<keyword evidence="2" id="KW-1133">Transmembrane helix</keyword>
<evidence type="ECO:0000313" key="4">
    <source>
        <dbReference type="EMBL" id="PKQ70935.1"/>
    </source>
</evidence>
<dbReference type="PANTHER" id="PTHR44360">
    <property type="entry name" value="DNAJ HOMOLOG SUBFAMILY B MEMBER 9"/>
    <property type="match status" value="1"/>
</dbReference>
<dbReference type="GO" id="GO:0051087">
    <property type="term" value="F:protein-folding chaperone binding"/>
    <property type="evidence" value="ECO:0007669"/>
    <property type="project" value="TreeGrafter"/>
</dbReference>
<dbReference type="InterPro" id="IPR051948">
    <property type="entry name" value="Hsp70_co-chaperone_J-domain"/>
</dbReference>
<evidence type="ECO:0000259" key="3">
    <source>
        <dbReference type="PROSITE" id="PS50076"/>
    </source>
</evidence>
<dbReference type="InterPro" id="IPR018253">
    <property type="entry name" value="DnaJ_domain_CS"/>
</dbReference>
<dbReference type="SMART" id="SM00271">
    <property type="entry name" value="DnaJ"/>
    <property type="match status" value="1"/>
</dbReference>
<dbReference type="RefSeq" id="WP_101357335.1">
    <property type="nucleotide sequence ID" value="NZ_NKXO01000001.1"/>
</dbReference>
<protein>
    <submittedName>
        <fullName evidence="4">DnaJ domain</fullName>
    </submittedName>
</protein>
<dbReference type="GO" id="GO:0036503">
    <property type="term" value="P:ERAD pathway"/>
    <property type="evidence" value="ECO:0007669"/>
    <property type="project" value="TreeGrafter"/>
</dbReference>
<feature type="domain" description="J" evidence="3">
    <location>
        <begin position="2"/>
        <end position="67"/>
    </location>
</feature>
<accession>A0A2N3IKT2</accession>
<keyword evidence="2" id="KW-0812">Transmembrane</keyword>
<evidence type="ECO:0000313" key="5">
    <source>
        <dbReference type="Proteomes" id="UP000233387"/>
    </source>
</evidence>
<dbReference type="SUPFAM" id="SSF46565">
    <property type="entry name" value="Chaperone J-domain"/>
    <property type="match status" value="1"/>
</dbReference>
<sequence>MNYYEILGVSPQASLLEIKNAYKKLAFRYHPDQNPNDAKAEEMFKKINEAYQTLSDAQKRHFYDVKLGFTQEINYSYYYQDYQKKQEAEQKVKVEILKNFFRKYQEEQKAEQKEIEKINKKTNFWIALALVLILLPAIYLTIQEKYQLREMYAQAQIYLRTYQLRKADSLVHLIRRKKPKDLDYLLLYVKVHFKMQDYKEVFRMLDNSYLIKSPDFRFYWAISRYKYQREHLAETIQVLQEVEKSGFRESDLYFERAMIKFSLNADSKSICQDLELALKMGEFRAAHYQFICP</sequence>
<dbReference type="PROSITE" id="PS00636">
    <property type="entry name" value="DNAJ_1"/>
    <property type="match status" value="1"/>
</dbReference>
<dbReference type="PANTHER" id="PTHR44360:SF1">
    <property type="entry name" value="DNAJ HOMOLOG SUBFAMILY B MEMBER 9"/>
    <property type="match status" value="1"/>
</dbReference>
<comment type="caution">
    <text evidence="4">The sequence shown here is derived from an EMBL/GenBank/DDBJ whole genome shotgun (WGS) entry which is preliminary data.</text>
</comment>
<proteinExistence type="predicted"/>
<dbReference type="Gene3D" id="1.10.287.110">
    <property type="entry name" value="DnaJ domain"/>
    <property type="match status" value="1"/>
</dbReference>
<name>A0A2N3IKT2_9BACT</name>
<keyword evidence="2" id="KW-0472">Membrane</keyword>
<dbReference type="CDD" id="cd06257">
    <property type="entry name" value="DnaJ"/>
    <property type="match status" value="1"/>
</dbReference>